<dbReference type="AlphaFoldDB" id="A0A2S9WSE7"/>
<proteinExistence type="predicted"/>
<feature type="transmembrane region" description="Helical" evidence="1">
    <location>
        <begin position="98"/>
        <end position="115"/>
    </location>
</feature>
<dbReference type="OrthoDB" id="662673at2"/>
<keyword evidence="1" id="KW-0812">Transmembrane</keyword>
<keyword evidence="1" id="KW-0472">Membrane</keyword>
<feature type="transmembrane region" description="Helical" evidence="1">
    <location>
        <begin position="121"/>
        <end position="139"/>
    </location>
</feature>
<name>A0A2S9WSE7_9FLAO</name>
<evidence type="ECO:0000313" key="2">
    <source>
        <dbReference type="EMBL" id="PRP66411.1"/>
    </source>
</evidence>
<dbReference type="RefSeq" id="WP_105982248.1">
    <property type="nucleotide sequence ID" value="NZ_MQUC01000003.1"/>
</dbReference>
<sequence>MAQLNDEQIESLYKFTRQHFVEHYDLQTELVDHMANGIEQQWQKFPVLTFEQARDLEFKKFGVFGFMEVVEQRQKAMNKKYTRMVWNHFKNYMKVPKIAAFAASILVTFIILKFTSFSEGFLLGAICTCALIYVAFLLYRSRQIKSHRMVSDKKWMLEDIIFSQGALAGLALIPLHFYNIFSDLSSINAGWILALSLFICSLYLFLYIITIEIPKRAEEYLEATYPEYKMSQ</sequence>
<comment type="caution">
    <text evidence="2">The sequence shown here is derived from an EMBL/GenBank/DDBJ whole genome shotgun (WGS) entry which is preliminary data.</text>
</comment>
<keyword evidence="3" id="KW-1185">Reference proteome</keyword>
<evidence type="ECO:0000313" key="3">
    <source>
        <dbReference type="Proteomes" id="UP000239532"/>
    </source>
</evidence>
<feature type="transmembrane region" description="Helical" evidence="1">
    <location>
        <begin position="160"/>
        <end position="181"/>
    </location>
</feature>
<dbReference type="Proteomes" id="UP000239532">
    <property type="component" value="Unassembled WGS sequence"/>
</dbReference>
<keyword evidence="1" id="KW-1133">Transmembrane helix</keyword>
<gene>
    <name evidence="2" type="ORF">BST86_04550</name>
</gene>
<dbReference type="EMBL" id="MQUC01000003">
    <property type="protein sequence ID" value="PRP66411.1"/>
    <property type="molecule type" value="Genomic_DNA"/>
</dbReference>
<reference evidence="2 3" key="1">
    <citation type="submission" date="2016-11" db="EMBL/GenBank/DDBJ databases">
        <title>Trade-off between light-utilization and light-protection in marine flavobacteria.</title>
        <authorList>
            <person name="Kumagai Y."/>
        </authorList>
    </citation>
    <scope>NUCLEOTIDE SEQUENCE [LARGE SCALE GENOMIC DNA]</scope>
    <source>
        <strain evidence="2 3">JCM 17109</strain>
    </source>
</reference>
<feature type="transmembrane region" description="Helical" evidence="1">
    <location>
        <begin position="187"/>
        <end position="209"/>
    </location>
</feature>
<accession>A0A2S9WSE7</accession>
<evidence type="ECO:0000256" key="1">
    <source>
        <dbReference type="SAM" id="Phobius"/>
    </source>
</evidence>
<protein>
    <submittedName>
        <fullName evidence="2">Uncharacterized protein</fullName>
    </submittedName>
</protein>
<organism evidence="2 3">
    <name type="scientific">Nonlabens agnitus</name>
    <dbReference type="NCBI Taxonomy" id="870484"/>
    <lineage>
        <taxon>Bacteria</taxon>
        <taxon>Pseudomonadati</taxon>
        <taxon>Bacteroidota</taxon>
        <taxon>Flavobacteriia</taxon>
        <taxon>Flavobacteriales</taxon>
        <taxon>Flavobacteriaceae</taxon>
        <taxon>Nonlabens</taxon>
    </lineage>
</organism>